<dbReference type="GO" id="GO:0004252">
    <property type="term" value="F:serine-type endopeptidase activity"/>
    <property type="evidence" value="ECO:0007669"/>
    <property type="project" value="InterPro"/>
</dbReference>
<evidence type="ECO:0000256" key="4">
    <source>
        <dbReference type="ARBA" id="ARBA00023136"/>
    </source>
</evidence>
<dbReference type="Proteomes" id="UP000061569">
    <property type="component" value="Chromosome"/>
</dbReference>
<proteinExistence type="predicted"/>
<feature type="transmembrane region" description="Helical" evidence="6">
    <location>
        <begin position="162"/>
        <end position="183"/>
    </location>
</feature>
<dbReference type="RefSeq" id="WP_057948334.1">
    <property type="nucleotide sequence ID" value="NZ_CP067396.1"/>
</dbReference>
<evidence type="ECO:0000313" key="9">
    <source>
        <dbReference type="Proteomes" id="UP000061569"/>
    </source>
</evidence>
<dbReference type="EC" id="3.4.21.-" evidence="8"/>
<dbReference type="EMBL" id="CP013140">
    <property type="protein sequence ID" value="ALN58842.1"/>
    <property type="molecule type" value="Genomic_DNA"/>
</dbReference>
<feature type="transmembrane region" description="Helical" evidence="6">
    <location>
        <begin position="102"/>
        <end position="124"/>
    </location>
</feature>
<dbReference type="SUPFAM" id="SSF144091">
    <property type="entry name" value="Rhomboid-like"/>
    <property type="match status" value="1"/>
</dbReference>
<dbReference type="Pfam" id="PF01694">
    <property type="entry name" value="Rhomboid"/>
    <property type="match status" value="1"/>
</dbReference>
<keyword evidence="8" id="KW-0378">Hydrolase</keyword>
<evidence type="ECO:0000256" key="6">
    <source>
        <dbReference type="SAM" id="Phobius"/>
    </source>
</evidence>
<accession>A0A0S2DJX2</accession>
<evidence type="ECO:0000313" key="8">
    <source>
        <dbReference type="EMBL" id="ALN58842.1"/>
    </source>
</evidence>
<keyword evidence="2 6" id="KW-0812">Transmembrane</keyword>
<gene>
    <name evidence="8" type="ORF">GLE_3497</name>
</gene>
<dbReference type="Gene3D" id="1.20.1540.10">
    <property type="entry name" value="Rhomboid-like"/>
    <property type="match status" value="1"/>
</dbReference>
<dbReference type="KEGG" id="lez:GLE_3497"/>
<dbReference type="STRING" id="69.GLE_3497"/>
<dbReference type="PANTHER" id="PTHR43066:SF11">
    <property type="entry name" value="PEPTIDASE S54 RHOMBOID DOMAIN-CONTAINING PROTEIN"/>
    <property type="match status" value="1"/>
</dbReference>
<feature type="region of interest" description="Disordered" evidence="5">
    <location>
        <begin position="214"/>
        <end position="236"/>
    </location>
</feature>
<feature type="transmembrane region" description="Helical" evidence="6">
    <location>
        <begin position="70"/>
        <end position="90"/>
    </location>
</feature>
<dbReference type="AlphaFoldDB" id="A0A0S2DJX2"/>
<feature type="compositionally biased region" description="Basic and acidic residues" evidence="5">
    <location>
        <begin position="220"/>
        <end position="230"/>
    </location>
</feature>
<sequence length="242" mass="26684">MVSRLFSSIPSVTRKLLIANVAVFLLQSIAGASEATRAWPLWFELWPWVPAPYEVDGPGFMPWQLLTSGFMHGGLGHLVFNMLALVMFGASIEHEWGARRYAIYYVVCLLGSALLQLAAATYAIYQGQLILTLGASGAIYGLLLAYGVMFPNRKVTLLPFPIVLKARTLVIVYVVASLFYGVFTTGTGVAHFAHLGGMLVGWLLIRWWRSHPPRGGSGGPRRDPRAEALRARRKASKLRLVK</sequence>
<name>A0A0S2DJX2_LYSEN</name>
<comment type="subcellular location">
    <subcellularLocation>
        <location evidence="1">Membrane</location>
        <topology evidence="1">Multi-pass membrane protein</topology>
    </subcellularLocation>
</comment>
<dbReference type="PANTHER" id="PTHR43066">
    <property type="entry name" value="RHOMBOID-RELATED PROTEIN"/>
    <property type="match status" value="1"/>
</dbReference>
<reference evidence="8 9" key="1">
    <citation type="submission" date="2015-11" db="EMBL/GenBank/DDBJ databases">
        <title>Genome sequences of Lysobacter enzymogenes strain C3 and Lysobacter antibioticus ATCC 29479.</title>
        <authorList>
            <person name="Kobayashi D.Y."/>
        </authorList>
    </citation>
    <scope>NUCLEOTIDE SEQUENCE [LARGE SCALE GENOMIC DNA]</scope>
    <source>
        <strain evidence="8 9">C3</strain>
    </source>
</reference>
<dbReference type="GO" id="GO:0016020">
    <property type="term" value="C:membrane"/>
    <property type="evidence" value="ECO:0007669"/>
    <property type="project" value="UniProtKB-SubCell"/>
</dbReference>
<evidence type="ECO:0000259" key="7">
    <source>
        <dbReference type="Pfam" id="PF01694"/>
    </source>
</evidence>
<evidence type="ECO:0000256" key="1">
    <source>
        <dbReference type="ARBA" id="ARBA00004141"/>
    </source>
</evidence>
<keyword evidence="4 6" id="KW-0472">Membrane</keyword>
<organism evidence="8 9">
    <name type="scientific">Lysobacter enzymogenes</name>
    <dbReference type="NCBI Taxonomy" id="69"/>
    <lineage>
        <taxon>Bacteria</taxon>
        <taxon>Pseudomonadati</taxon>
        <taxon>Pseudomonadota</taxon>
        <taxon>Gammaproteobacteria</taxon>
        <taxon>Lysobacterales</taxon>
        <taxon>Lysobacteraceae</taxon>
        <taxon>Lysobacter</taxon>
    </lineage>
</organism>
<dbReference type="InterPro" id="IPR022764">
    <property type="entry name" value="Peptidase_S54_rhomboid_dom"/>
</dbReference>
<evidence type="ECO:0000256" key="3">
    <source>
        <dbReference type="ARBA" id="ARBA00022989"/>
    </source>
</evidence>
<feature type="domain" description="Peptidase S54 rhomboid" evidence="7">
    <location>
        <begin position="62"/>
        <end position="205"/>
    </location>
</feature>
<evidence type="ECO:0000256" key="5">
    <source>
        <dbReference type="SAM" id="MobiDB-lite"/>
    </source>
</evidence>
<dbReference type="PATRIC" id="fig|69.6.peg.3442"/>
<dbReference type="OrthoDB" id="9814037at2"/>
<evidence type="ECO:0000256" key="2">
    <source>
        <dbReference type="ARBA" id="ARBA00022692"/>
    </source>
</evidence>
<feature type="transmembrane region" description="Helical" evidence="6">
    <location>
        <begin position="130"/>
        <end position="150"/>
    </location>
</feature>
<protein>
    <submittedName>
        <fullName evidence="8">Peptidase, S54 (Rhomboid) family</fullName>
        <ecNumber evidence="8">3.4.21.-</ecNumber>
    </submittedName>
</protein>
<keyword evidence="3 6" id="KW-1133">Transmembrane helix</keyword>
<dbReference type="InterPro" id="IPR035952">
    <property type="entry name" value="Rhomboid-like_sf"/>
</dbReference>